<feature type="binding site" evidence="14">
    <location>
        <position position="180"/>
    </location>
    <ligand>
        <name>Fe cation</name>
        <dbReference type="ChEBI" id="CHEBI:24875"/>
        <label>2</label>
    </ligand>
</feature>
<dbReference type="PROSITE" id="PS00574">
    <property type="entry name" value="FATTY_ACID_DESATUR_2"/>
    <property type="match status" value="1"/>
</dbReference>
<evidence type="ECO:0000256" key="3">
    <source>
        <dbReference type="ARBA" id="ARBA00011738"/>
    </source>
</evidence>
<protein>
    <recommendedName>
        <fullName evidence="15">Acyl-[acyl-carrier-protein] desaturase</fullName>
        <ecNumber evidence="15">1.14.19.-</ecNumber>
    </recommendedName>
</protein>
<dbReference type="CDD" id="cd01050">
    <property type="entry name" value="Acyl_ACP_Desat"/>
    <property type="match status" value="1"/>
</dbReference>
<dbReference type="Pfam" id="PF03405">
    <property type="entry name" value="FA_desaturase_2"/>
    <property type="match status" value="1"/>
</dbReference>
<feature type="binding site" evidence="14">
    <location>
        <position position="233"/>
    </location>
    <ligand>
        <name>Fe cation</name>
        <dbReference type="ChEBI" id="CHEBI:24875"/>
        <label>2</label>
    </ligand>
</feature>
<evidence type="ECO:0000256" key="13">
    <source>
        <dbReference type="ARBA" id="ARBA00023160"/>
    </source>
</evidence>
<feature type="binding site" evidence="14">
    <location>
        <position position="142"/>
    </location>
    <ligand>
        <name>Fe cation</name>
        <dbReference type="ChEBI" id="CHEBI:24875"/>
        <label>1</label>
    </ligand>
</feature>
<dbReference type="Gene3D" id="1.10.620.20">
    <property type="entry name" value="Ribonucleotide Reductase, subunit A"/>
    <property type="match status" value="1"/>
</dbReference>
<evidence type="ECO:0000256" key="4">
    <source>
        <dbReference type="ARBA" id="ARBA00022516"/>
    </source>
</evidence>
<feature type="binding site" evidence="14">
    <location>
        <position position="180"/>
    </location>
    <ligand>
        <name>Fe cation</name>
        <dbReference type="ChEBI" id="CHEBI:24875"/>
        <label>1</label>
    </ligand>
</feature>
<keyword evidence="7 14" id="KW-0479">Metal-binding</keyword>
<proteinExistence type="inferred from homology"/>
<feature type="binding site" evidence="14">
    <location>
        <position position="266"/>
    </location>
    <ligand>
        <name>Fe cation</name>
        <dbReference type="ChEBI" id="CHEBI:24875"/>
        <label>1</label>
    </ligand>
</feature>
<keyword evidence="12" id="KW-0443">Lipid metabolism</keyword>
<comment type="caution">
    <text evidence="16">The sequence shown here is derived from an EMBL/GenBank/DDBJ whole genome shotgun (WGS) entry which is preliminary data.</text>
</comment>
<keyword evidence="5 15" id="KW-0150">Chloroplast</keyword>
<comment type="cofactor">
    <cofactor evidence="14">
        <name>Fe cation</name>
        <dbReference type="ChEBI" id="CHEBI:24875"/>
    </cofactor>
    <text evidence="14">Binds 2 iron ions per subunit.</text>
</comment>
<dbReference type="GO" id="GO:0009507">
    <property type="term" value="C:chloroplast"/>
    <property type="evidence" value="ECO:0007669"/>
    <property type="project" value="UniProtKB-SubCell"/>
</dbReference>
<dbReference type="EC" id="1.14.19.-" evidence="15"/>
<keyword evidence="17" id="KW-1185">Reference proteome</keyword>
<dbReference type="PIRSF" id="PIRSF000346">
    <property type="entry name" value="Dlt9_acylACP_des"/>
    <property type="match status" value="1"/>
</dbReference>
<dbReference type="GO" id="GO:0045300">
    <property type="term" value="F:stearoyl-[ACP] desaturase activity"/>
    <property type="evidence" value="ECO:0007669"/>
    <property type="project" value="InterPro"/>
</dbReference>
<dbReference type="GO" id="GO:0006633">
    <property type="term" value="P:fatty acid biosynthetic process"/>
    <property type="evidence" value="ECO:0007669"/>
    <property type="project" value="UniProtKB-KW"/>
</dbReference>
<evidence type="ECO:0000256" key="6">
    <source>
        <dbReference type="ARBA" id="ARBA00022640"/>
    </source>
</evidence>
<keyword evidence="6" id="KW-0934">Plastid</keyword>
<dbReference type="SUPFAM" id="SSF47240">
    <property type="entry name" value="Ferritin-like"/>
    <property type="match status" value="1"/>
</dbReference>
<comment type="function">
    <text evidence="15">Introduction of a cis double bond between carbons of the acyl chain.</text>
</comment>
<dbReference type="PANTHER" id="PTHR31155">
    <property type="entry name" value="ACYL- ACYL-CARRIER-PROTEIN DESATURASE-RELATED"/>
    <property type="match status" value="1"/>
</dbReference>
<evidence type="ECO:0000313" key="16">
    <source>
        <dbReference type="EMBL" id="DAD28876.1"/>
    </source>
</evidence>
<evidence type="ECO:0000256" key="10">
    <source>
        <dbReference type="ARBA" id="ARBA00023002"/>
    </source>
</evidence>
<dbReference type="EMBL" id="DUZY01000002">
    <property type="protein sequence ID" value="DAD28876.1"/>
    <property type="molecule type" value="Genomic_DNA"/>
</dbReference>
<evidence type="ECO:0000313" key="17">
    <source>
        <dbReference type="Proteomes" id="UP000607653"/>
    </source>
</evidence>
<evidence type="ECO:0000256" key="11">
    <source>
        <dbReference type="ARBA" id="ARBA00023004"/>
    </source>
</evidence>
<keyword evidence="10 15" id="KW-0560">Oxidoreductase</keyword>
<accession>A0A822YCU2</accession>
<dbReference type="InterPro" id="IPR012348">
    <property type="entry name" value="RNR-like"/>
</dbReference>
<comment type="cofactor">
    <cofactor evidence="15">
        <name>Fe(2+)</name>
        <dbReference type="ChEBI" id="CHEBI:29033"/>
    </cofactor>
    <text evidence="15">Binds 2 Fe(2+) ions per subunit.</text>
</comment>
<evidence type="ECO:0000256" key="7">
    <source>
        <dbReference type="ARBA" id="ARBA00022723"/>
    </source>
</evidence>
<dbReference type="FunFam" id="1.10.620.20:FF:000002">
    <property type="entry name" value="Stearoyl-[acyl-carrier-protein] 9-desaturase, chloroplastic"/>
    <property type="match status" value="1"/>
</dbReference>
<dbReference type="InterPro" id="IPR005067">
    <property type="entry name" value="Fatty_acid_desaturase-2"/>
</dbReference>
<keyword evidence="4 15" id="KW-0444">Lipid biosynthesis</keyword>
<dbReference type="GO" id="GO:0046872">
    <property type="term" value="F:metal ion binding"/>
    <property type="evidence" value="ECO:0007669"/>
    <property type="project" value="UniProtKB-KW"/>
</dbReference>
<dbReference type="InterPro" id="IPR005803">
    <property type="entry name" value="FADS-2_CS"/>
</dbReference>
<sequence length="418" mass="47558">MTLKFRSPLSVQSQKFPSFGLPPPANLKCPVPKVYMPSSLRSPGSKEIENLKKPFGSPREIDIRVTHSMPPEKIEIFKSMEDWAEKNILVHLKPVEKSWQPQDFLPDSSSEGFYEQVKALRERSREIPDDYLVVMVGDMITEEALPTYQTFLNSLDGVRDETGASPTSWAVWIREWTAEENRHGDLLNKYLYLTGRVDMKQIEKTIQYLIGSGMNIRTENNPYLGFIYTSFQERATFISHGNTARLAKKHGDLKLAQICGTIAADEKRHETAYTNIVGKLFEIDPEGSVLALENMMRKKILMPAHLMYDGRDDNLFDHFSAVAQRLGVYTAKDYADILEFLVSRWNVEKLTGLSGEGKKAQDYVCGLAPKIRRLDERVQCRAKQALSLPFSWEVCISFPLRALRGCYGVCSRGVKSML</sequence>
<organism evidence="16 17">
    <name type="scientific">Nelumbo nucifera</name>
    <name type="common">Sacred lotus</name>
    <dbReference type="NCBI Taxonomy" id="4432"/>
    <lineage>
        <taxon>Eukaryota</taxon>
        <taxon>Viridiplantae</taxon>
        <taxon>Streptophyta</taxon>
        <taxon>Embryophyta</taxon>
        <taxon>Tracheophyta</taxon>
        <taxon>Spermatophyta</taxon>
        <taxon>Magnoliopsida</taxon>
        <taxon>Proteales</taxon>
        <taxon>Nelumbonaceae</taxon>
        <taxon>Nelumbo</taxon>
    </lineage>
</organism>
<feature type="binding site" evidence="14">
    <location>
        <position position="183"/>
    </location>
    <ligand>
        <name>Fe cation</name>
        <dbReference type="ChEBI" id="CHEBI:24875"/>
        <label>1</label>
    </ligand>
</feature>
<evidence type="ECO:0000256" key="5">
    <source>
        <dbReference type="ARBA" id="ARBA00022528"/>
    </source>
</evidence>
<keyword evidence="13 15" id="KW-0275">Fatty acid biosynthesis</keyword>
<evidence type="ECO:0000256" key="8">
    <source>
        <dbReference type="ARBA" id="ARBA00022832"/>
    </source>
</evidence>
<comment type="similarity">
    <text evidence="2 15">Belongs to the fatty acid desaturase type 2 family.</text>
</comment>
<evidence type="ECO:0000256" key="15">
    <source>
        <dbReference type="RuleBase" id="RU000582"/>
    </source>
</evidence>
<reference evidence="16 17" key="1">
    <citation type="journal article" date="2020" name="Mol. Biol. Evol.">
        <title>Distinct Expression and Methylation Patterns for Genes with Different Fates following a Single Whole-Genome Duplication in Flowering Plants.</title>
        <authorList>
            <person name="Shi T."/>
            <person name="Rahmani R.S."/>
            <person name="Gugger P.F."/>
            <person name="Wang M."/>
            <person name="Li H."/>
            <person name="Zhang Y."/>
            <person name="Li Z."/>
            <person name="Wang Q."/>
            <person name="Van de Peer Y."/>
            <person name="Marchal K."/>
            <person name="Chen J."/>
        </authorList>
    </citation>
    <scope>NUCLEOTIDE SEQUENCE [LARGE SCALE GENOMIC DNA]</scope>
    <source>
        <tissue evidence="16">Leaf</tissue>
    </source>
</reference>
<keyword evidence="11 14" id="KW-0408">Iron</keyword>
<feature type="binding site" evidence="14">
    <location>
        <position position="269"/>
    </location>
    <ligand>
        <name>Fe cation</name>
        <dbReference type="ChEBI" id="CHEBI:24875"/>
        <label>2</label>
    </ligand>
</feature>
<gene>
    <name evidence="16" type="ORF">HUJ06_030344</name>
</gene>
<evidence type="ECO:0000256" key="12">
    <source>
        <dbReference type="ARBA" id="ARBA00023098"/>
    </source>
</evidence>
<evidence type="ECO:0000256" key="9">
    <source>
        <dbReference type="ARBA" id="ARBA00022946"/>
    </source>
</evidence>
<evidence type="ECO:0000256" key="2">
    <source>
        <dbReference type="ARBA" id="ARBA00008749"/>
    </source>
</evidence>
<name>A0A822YCU2_NELNU</name>
<comment type="subcellular location">
    <subcellularLocation>
        <location evidence="1">Plastid</location>
        <location evidence="1">Chloroplast</location>
    </subcellularLocation>
</comment>
<dbReference type="PANTHER" id="PTHR31155:SF9">
    <property type="entry name" value="STEAROYL-[ACYL-CARRIER-PROTEIN] 9-DESATURASE 7, CHLOROPLASTIC"/>
    <property type="match status" value="1"/>
</dbReference>
<keyword evidence="9" id="KW-0809">Transit peptide</keyword>
<feature type="binding site" evidence="14">
    <location>
        <position position="266"/>
    </location>
    <ligand>
        <name>Fe cation</name>
        <dbReference type="ChEBI" id="CHEBI:24875"/>
        <label>2</label>
    </ligand>
</feature>
<evidence type="ECO:0000256" key="14">
    <source>
        <dbReference type="PIRSR" id="PIRSR000346-1"/>
    </source>
</evidence>
<dbReference type="Proteomes" id="UP000607653">
    <property type="component" value="Unassembled WGS sequence"/>
</dbReference>
<dbReference type="AlphaFoldDB" id="A0A822YCU2"/>
<keyword evidence="8" id="KW-0276">Fatty acid metabolism</keyword>
<evidence type="ECO:0000256" key="1">
    <source>
        <dbReference type="ARBA" id="ARBA00004229"/>
    </source>
</evidence>
<comment type="subunit">
    <text evidence="3 15">Homodimer.</text>
</comment>
<dbReference type="InterPro" id="IPR009078">
    <property type="entry name" value="Ferritin-like_SF"/>
</dbReference>